<name>A0A4Z2F4E0_9TELE</name>
<organism evidence="2 3">
    <name type="scientific">Liparis tanakae</name>
    <name type="common">Tanaka's snailfish</name>
    <dbReference type="NCBI Taxonomy" id="230148"/>
    <lineage>
        <taxon>Eukaryota</taxon>
        <taxon>Metazoa</taxon>
        <taxon>Chordata</taxon>
        <taxon>Craniata</taxon>
        <taxon>Vertebrata</taxon>
        <taxon>Euteleostomi</taxon>
        <taxon>Actinopterygii</taxon>
        <taxon>Neopterygii</taxon>
        <taxon>Teleostei</taxon>
        <taxon>Neoteleostei</taxon>
        <taxon>Acanthomorphata</taxon>
        <taxon>Eupercaria</taxon>
        <taxon>Perciformes</taxon>
        <taxon>Cottioidei</taxon>
        <taxon>Cottales</taxon>
        <taxon>Liparidae</taxon>
        <taxon>Liparis</taxon>
    </lineage>
</organism>
<feature type="region of interest" description="Disordered" evidence="1">
    <location>
        <begin position="1"/>
        <end position="66"/>
    </location>
</feature>
<reference evidence="2 3" key="1">
    <citation type="submission" date="2019-03" db="EMBL/GenBank/DDBJ databases">
        <title>First draft genome of Liparis tanakae, snailfish: a comprehensive survey of snailfish specific genes.</title>
        <authorList>
            <person name="Kim W."/>
            <person name="Song I."/>
            <person name="Jeong J.-H."/>
            <person name="Kim D."/>
            <person name="Kim S."/>
            <person name="Ryu S."/>
            <person name="Song J.Y."/>
            <person name="Lee S.K."/>
        </authorList>
    </citation>
    <scope>NUCLEOTIDE SEQUENCE [LARGE SCALE GENOMIC DNA]</scope>
    <source>
        <tissue evidence="2">Muscle</tissue>
    </source>
</reference>
<proteinExistence type="predicted"/>
<feature type="compositionally biased region" description="Pro residues" evidence="1">
    <location>
        <begin position="23"/>
        <end position="32"/>
    </location>
</feature>
<feature type="compositionally biased region" description="Polar residues" evidence="1">
    <location>
        <begin position="1"/>
        <end position="10"/>
    </location>
</feature>
<comment type="caution">
    <text evidence="2">The sequence shown here is derived from an EMBL/GenBank/DDBJ whole genome shotgun (WGS) entry which is preliminary data.</text>
</comment>
<dbReference type="Proteomes" id="UP000314294">
    <property type="component" value="Unassembled WGS sequence"/>
</dbReference>
<evidence type="ECO:0000313" key="2">
    <source>
        <dbReference type="EMBL" id="TNN35753.1"/>
    </source>
</evidence>
<sequence length="66" mass="7216">MNILNTNSADRFSAAGPNRPETEPPPLLPPPTPDHHHHSPERGEPARGSGRKDFEFRTDAAFKGTS</sequence>
<evidence type="ECO:0000256" key="1">
    <source>
        <dbReference type="SAM" id="MobiDB-lite"/>
    </source>
</evidence>
<accession>A0A4Z2F4E0</accession>
<dbReference type="AlphaFoldDB" id="A0A4Z2F4E0"/>
<protein>
    <submittedName>
        <fullName evidence="2">Uncharacterized protein</fullName>
    </submittedName>
</protein>
<feature type="compositionally biased region" description="Basic and acidic residues" evidence="1">
    <location>
        <begin position="40"/>
        <end position="60"/>
    </location>
</feature>
<keyword evidence="3" id="KW-1185">Reference proteome</keyword>
<gene>
    <name evidence="2" type="ORF">EYF80_054081</name>
</gene>
<dbReference type="EMBL" id="SRLO01001714">
    <property type="protein sequence ID" value="TNN35753.1"/>
    <property type="molecule type" value="Genomic_DNA"/>
</dbReference>
<evidence type="ECO:0000313" key="3">
    <source>
        <dbReference type="Proteomes" id="UP000314294"/>
    </source>
</evidence>